<evidence type="ECO:0000313" key="2">
    <source>
        <dbReference type="Proteomes" id="UP000290567"/>
    </source>
</evidence>
<comment type="caution">
    <text evidence="1">The sequence shown here is derived from an EMBL/GenBank/DDBJ whole genome shotgun (WGS) entry which is preliminary data.</text>
</comment>
<reference evidence="2" key="1">
    <citation type="submission" date="2019-02" db="EMBL/GenBank/DDBJ databases">
        <title>Draft genome sequence of Enterococcus sp. Gos25-1.</title>
        <authorList>
            <person name="Tanaka N."/>
            <person name="Shiwa Y."/>
            <person name="Fujita N."/>
        </authorList>
    </citation>
    <scope>NUCLEOTIDE SEQUENCE [LARGE SCALE GENOMIC DNA]</scope>
    <source>
        <strain evidence="2">Gos25-1</strain>
    </source>
</reference>
<dbReference type="RefSeq" id="WP_146621738.1">
    <property type="nucleotide sequence ID" value="NZ_BJCC01000009.1"/>
</dbReference>
<name>A0A4V0WPB5_9ENTE</name>
<protein>
    <submittedName>
        <fullName evidence="1">Uncharacterized protein</fullName>
    </submittedName>
</protein>
<evidence type="ECO:0000313" key="1">
    <source>
        <dbReference type="EMBL" id="GCF93279.1"/>
    </source>
</evidence>
<dbReference type="AlphaFoldDB" id="A0A4V0WPB5"/>
<proteinExistence type="predicted"/>
<keyword evidence="2" id="KW-1185">Reference proteome</keyword>
<organism evidence="1 2">
    <name type="scientific">Enterococcus florum</name>
    <dbReference type="NCBI Taxonomy" id="2480627"/>
    <lineage>
        <taxon>Bacteria</taxon>
        <taxon>Bacillati</taxon>
        <taxon>Bacillota</taxon>
        <taxon>Bacilli</taxon>
        <taxon>Lactobacillales</taxon>
        <taxon>Enterococcaceae</taxon>
        <taxon>Enterococcus</taxon>
    </lineage>
</organism>
<sequence>MTRILVLTKNILFEEAFIRKLQSLDYEVLCSASVTQEISDLNSESGILALFSIVFISESFSSEETKRILSAPSLQDKILFRKVDASLADDEKQLFSNDDIYDWVFREISIEELREKLSRAVLRKTEKSEKHFSSYSNFPIGNQLGIKQI</sequence>
<accession>A0A4V0WPB5</accession>
<dbReference type="Proteomes" id="UP000290567">
    <property type="component" value="Unassembled WGS sequence"/>
</dbReference>
<dbReference type="EMBL" id="BJCC01000009">
    <property type="protein sequence ID" value="GCF93279.1"/>
    <property type="molecule type" value="Genomic_DNA"/>
</dbReference>
<gene>
    <name evidence="1" type="ORF">NRIC_11700</name>
</gene>